<proteinExistence type="predicted"/>
<dbReference type="AlphaFoldDB" id="A7I9H4"/>
<protein>
    <submittedName>
        <fullName evidence="2">Uncharacterized protein</fullName>
    </submittedName>
</protein>
<gene>
    <name evidence="2" type="ordered locus">Mboo_1870</name>
</gene>
<dbReference type="KEGG" id="mbn:Mboo_1870"/>
<keyword evidence="1" id="KW-0812">Transmembrane</keyword>
<evidence type="ECO:0000313" key="3">
    <source>
        <dbReference type="Proteomes" id="UP000002408"/>
    </source>
</evidence>
<feature type="transmembrane region" description="Helical" evidence="1">
    <location>
        <begin position="6"/>
        <end position="25"/>
    </location>
</feature>
<accession>A7I9H4</accession>
<keyword evidence="1" id="KW-1133">Transmembrane helix</keyword>
<evidence type="ECO:0000256" key="1">
    <source>
        <dbReference type="SAM" id="Phobius"/>
    </source>
</evidence>
<sequence length="99" mass="11439">MDFPFYWLVILAGLPFFVCSYGLYLRMVQYTVIPLFLSVYTPGEFIVTGIFMGEPGRTCRCNRASFLRRVSRYSRSEEYGENLPAGGGEHVRVRVNQRI</sequence>
<evidence type="ECO:0000313" key="2">
    <source>
        <dbReference type="EMBL" id="ABS56385.1"/>
    </source>
</evidence>
<dbReference type="HOGENOM" id="CLU_2313765_0_0_2"/>
<feature type="transmembrane region" description="Helical" evidence="1">
    <location>
        <begin position="32"/>
        <end position="53"/>
    </location>
</feature>
<reference evidence="3" key="1">
    <citation type="journal article" date="2015" name="Microbiology">
        <title>Genome of Methanoregula boonei 6A8 reveals adaptations to oligotrophic peatland environments.</title>
        <authorList>
            <person name="Braeuer S."/>
            <person name="Cadillo-Quiroz H."/>
            <person name="Kyrpides N."/>
            <person name="Woyke T."/>
            <person name="Goodwin L."/>
            <person name="Detter C."/>
            <person name="Podell S."/>
            <person name="Yavitt J.B."/>
            <person name="Zinder S.H."/>
        </authorList>
    </citation>
    <scope>NUCLEOTIDE SEQUENCE [LARGE SCALE GENOMIC DNA]</scope>
    <source>
        <strain evidence="3">DSM 21154 / JCM 14090 / 6A8</strain>
    </source>
</reference>
<name>A7I9H4_METB6</name>
<dbReference type="EMBL" id="CP000780">
    <property type="protein sequence ID" value="ABS56385.1"/>
    <property type="molecule type" value="Genomic_DNA"/>
</dbReference>
<keyword evidence="3" id="KW-1185">Reference proteome</keyword>
<dbReference type="Proteomes" id="UP000002408">
    <property type="component" value="Chromosome"/>
</dbReference>
<keyword evidence="1" id="KW-0472">Membrane</keyword>
<dbReference type="STRING" id="456442.Mboo_1870"/>
<organism evidence="2 3">
    <name type="scientific">Methanoregula boonei (strain DSM 21154 / JCM 14090 / 6A8)</name>
    <dbReference type="NCBI Taxonomy" id="456442"/>
    <lineage>
        <taxon>Archaea</taxon>
        <taxon>Methanobacteriati</taxon>
        <taxon>Methanobacteriota</taxon>
        <taxon>Stenosarchaea group</taxon>
        <taxon>Methanomicrobia</taxon>
        <taxon>Methanomicrobiales</taxon>
        <taxon>Methanoregulaceae</taxon>
        <taxon>Methanoregula</taxon>
    </lineage>
</organism>